<dbReference type="OrthoDB" id="10593915at2759"/>
<dbReference type="Proteomes" id="UP000237105">
    <property type="component" value="Unassembled WGS sequence"/>
</dbReference>
<proteinExistence type="predicted"/>
<gene>
    <name evidence="2" type="ORF">PanWU01x14_335260</name>
</gene>
<organism evidence="2 3">
    <name type="scientific">Parasponia andersonii</name>
    <name type="common">Sponia andersonii</name>
    <dbReference type="NCBI Taxonomy" id="3476"/>
    <lineage>
        <taxon>Eukaryota</taxon>
        <taxon>Viridiplantae</taxon>
        <taxon>Streptophyta</taxon>
        <taxon>Embryophyta</taxon>
        <taxon>Tracheophyta</taxon>
        <taxon>Spermatophyta</taxon>
        <taxon>Magnoliopsida</taxon>
        <taxon>eudicotyledons</taxon>
        <taxon>Gunneridae</taxon>
        <taxon>Pentapetalae</taxon>
        <taxon>rosids</taxon>
        <taxon>fabids</taxon>
        <taxon>Rosales</taxon>
        <taxon>Cannabaceae</taxon>
        <taxon>Parasponia</taxon>
    </lineage>
</organism>
<evidence type="ECO:0000313" key="2">
    <source>
        <dbReference type="EMBL" id="PON35577.1"/>
    </source>
</evidence>
<name>A0A2P5AGA7_PARAD</name>
<accession>A0A2P5AGA7</accession>
<keyword evidence="1" id="KW-0812">Transmembrane</keyword>
<keyword evidence="1" id="KW-1133">Transmembrane helix</keyword>
<keyword evidence="1" id="KW-0472">Membrane</keyword>
<evidence type="ECO:0008006" key="4">
    <source>
        <dbReference type="Google" id="ProtNLM"/>
    </source>
</evidence>
<sequence length="109" mass="12908">MRPAEEEVRRSTMESEKRLPPICDRTRLSKRIIHCFFFFLIYVVLHRVTPFFNQPGIFSLYRLLNPKPARLSYAGCITFYSLGKRLKRHRSSMSFGLLRPNYFSSSTRA</sequence>
<feature type="transmembrane region" description="Helical" evidence="1">
    <location>
        <begin position="32"/>
        <end position="49"/>
    </location>
</feature>
<reference evidence="3" key="1">
    <citation type="submission" date="2016-06" db="EMBL/GenBank/DDBJ databases">
        <title>Parallel loss of symbiosis genes in relatives of nitrogen-fixing non-legume Parasponia.</title>
        <authorList>
            <person name="Van Velzen R."/>
            <person name="Holmer R."/>
            <person name="Bu F."/>
            <person name="Rutten L."/>
            <person name="Van Zeijl A."/>
            <person name="Liu W."/>
            <person name="Santuari L."/>
            <person name="Cao Q."/>
            <person name="Sharma T."/>
            <person name="Shen D."/>
            <person name="Roswanjaya Y."/>
            <person name="Wardhani T."/>
            <person name="Kalhor M.S."/>
            <person name="Jansen J."/>
            <person name="Van den Hoogen J."/>
            <person name="Gungor B."/>
            <person name="Hartog M."/>
            <person name="Hontelez J."/>
            <person name="Verver J."/>
            <person name="Yang W.-C."/>
            <person name="Schijlen E."/>
            <person name="Repin R."/>
            <person name="Schilthuizen M."/>
            <person name="Schranz E."/>
            <person name="Heidstra R."/>
            <person name="Miyata K."/>
            <person name="Fedorova E."/>
            <person name="Kohlen W."/>
            <person name="Bisseling T."/>
            <person name="Smit S."/>
            <person name="Geurts R."/>
        </authorList>
    </citation>
    <scope>NUCLEOTIDE SEQUENCE [LARGE SCALE GENOMIC DNA]</scope>
    <source>
        <strain evidence="3">cv. WU1-14</strain>
    </source>
</reference>
<evidence type="ECO:0000313" key="3">
    <source>
        <dbReference type="Proteomes" id="UP000237105"/>
    </source>
</evidence>
<protein>
    <recommendedName>
        <fullName evidence="4">Transmembrane protein</fullName>
    </recommendedName>
</protein>
<keyword evidence="3" id="KW-1185">Reference proteome</keyword>
<evidence type="ECO:0000256" key="1">
    <source>
        <dbReference type="SAM" id="Phobius"/>
    </source>
</evidence>
<dbReference type="AlphaFoldDB" id="A0A2P5AGA7"/>
<comment type="caution">
    <text evidence="2">The sequence shown here is derived from an EMBL/GenBank/DDBJ whole genome shotgun (WGS) entry which is preliminary data.</text>
</comment>
<dbReference type="EMBL" id="JXTB01000606">
    <property type="protein sequence ID" value="PON35577.1"/>
    <property type="molecule type" value="Genomic_DNA"/>
</dbReference>